<accession>A0A5K3F1J7</accession>
<evidence type="ECO:0000313" key="2">
    <source>
        <dbReference type="WBParaSite" id="MCU_004201-RB"/>
    </source>
</evidence>
<organism evidence="2">
    <name type="scientific">Mesocestoides corti</name>
    <name type="common">Flatworm</name>
    <dbReference type="NCBI Taxonomy" id="53468"/>
    <lineage>
        <taxon>Eukaryota</taxon>
        <taxon>Metazoa</taxon>
        <taxon>Spiralia</taxon>
        <taxon>Lophotrochozoa</taxon>
        <taxon>Platyhelminthes</taxon>
        <taxon>Cestoda</taxon>
        <taxon>Eucestoda</taxon>
        <taxon>Cyclophyllidea</taxon>
        <taxon>Mesocestoididae</taxon>
        <taxon>Mesocestoides</taxon>
    </lineage>
</organism>
<sequence>MFACNDPGALSSKQQSSLDLIKVQTRMKNELYLRNHPEVSHMLSAFVREALVEKPLNIHEFAAAFFTDLEFKRKINIIQKEKTLDSRICHAANSPKDGSN</sequence>
<dbReference type="Gene3D" id="1.20.890.10">
    <property type="entry name" value="cAMP-dependent protein kinase regulatory subunit, dimerization-anchoring domain"/>
    <property type="match status" value="1"/>
</dbReference>
<dbReference type="SUPFAM" id="SSF47391">
    <property type="entry name" value="Dimerization-anchoring domain of cAMP-dependent PK regulatory subunit"/>
    <property type="match status" value="1"/>
</dbReference>
<dbReference type="InterPro" id="IPR059162">
    <property type="entry name" value="RIIAD1"/>
</dbReference>
<dbReference type="CDD" id="cd22971">
    <property type="entry name" value="DD_RIIAD1"/>
    <property type="match status" value="1"/>
</dbReference>
<reference evidence="1 2" key="1">
    <citation type="submission" date="2019-11" db="UniProtKB">
        <authorList>
            <consortium name="WormBaseParasite"/>
        </authorList>
    </citation>
    <scope>IDENTIFICATION</scope>
</reference>
<name>A0A5K3F1J7_MESCO</name>
<dbReference type="WBParaSite" id="MCU_004201-RB">
    <property type="protein sequence ID" value="MCU_004201-RB"/>
    <property type="gene ID" value="MCU_004201"/>
</dbReference>
<dbReference type="WBParaSite" id="MCU_004201-RA">
    <property type="protein sequence ID" value="MCU_004201-RA"/>
    <property type="gene ID" value="MCU_004201"/>
</dbReference>
<evidence type="ECO:0000313" key="1">
    <source>
        <dbReference type="WBParaSite" id="MCU_004201-RA"/>
    </source>
</evidence>
<protein>
    <submittedName>
        <fullName evidence="1 2">RIIa domain-containing protein</fullName>
    </submittedName>
</protein>
<dbReference type="AlphaFoldDB" id="A0A5K3F1J7"/>
<proteinExistence type="predicted"/>